<organism evidence="1 2">
    <name type="scientific">Zarea fungicola</name>
    <dbReference type="NCBI Taxonomy" id="93591"/>
    <lineage>
        <taxon>Eukaryota</taxon>
        <taxon>Fungi</taxon>
        <taxon>Dikarya</taxon>
        <taxon>Ascomycota</taxon>
        <taxon>Pezizomycotina</taxon>
        <taxon>Sordariomycetes</taxon>
        <taxon>Hypocreomycetidae</taxon>
        <taxon>Hypocreales</taxon>
        <taxon>Cordycipitaceae</taxon>
        <taxon>Zarea</taxon>
    </lineage>
</organism>
<dbReference type="Proteomes" id="UP001143910">
    <property type="component" value="Unassembled WGS sequence"/>
</dbReference>
<dbReference type="EMBL" id="JANJQO010000038">
    <property type="protein sequence ID" value="KAJ2983236.1"/>
    <property type="molecule type" value="Genomic_DNA"/>
</dbReference>
<comment type="caution">
    <text evidence="1">The sequence shown here is derived from an EMBL/GenBank/DDBJ whole genome shotgun (WGS) entry which is preliminary data.</text>
</comment>
<protein>
    <submittedName>
        <fullName evidence="1">Uncharacterized protein</fullName>
    </submittedName>
</protein>
<name>A0ACC1NWI8_9HYPO</name>
<proteinExistence type="predicted"/>
<evidence type="ECO:0000313" key="1">
    <source>
        <dbReference type="EMBL" id="KAJ2983236.1"/>
    </source>
</evidence>
<accession>A0ACC1NWI8</accession>
<keyword evidence="2" id="KW-1185">Reference proteome</keyword>
<sequence length="592" mass="66750">MNMQRSHLHTLHSEQQRLLMTGLSGYSTSRVFQCMADHLKECFDDFNSIQSPRAKHEHEVVQINSLLQQCFERLRNQQPDDVSVIESEIVQYAGERKILEMSGLRDAENAYKDQVAAVLQALSDRLVATLHPSFFQHSLQAYAAGTLKSYAPDDLEQVMVQKMPHGDNSGVHQEEKHFTTCSTASPGSRITSQPSMQHDAGIAASRKRQRHNFEEEHAVSNKRIRSDTTTVSAQQRSDEQESCAVARSGRTSEPTPSSYDEEAHGDEDATKENVVLKIIDADGCLRGELKQAGLWGTERVDRILRRAIKRPVQLRRGRPFTEEHLNAIGENGVKIVSCMIQASGDVMGEQPCTYCRNKNKGPFDQCIMVDDEGFRRCGNCEWVRGRCQGASAGAETPLISATAMELASAFPAAIPEPREPSTSQMQPQVLVEEHTSPNIRTYIVGTDDTPPTSTKTKPTLFAAAESPGFTLTETHWLIHQIKTSRFTSASSSIEFWCWFEEEGSLKHVIFHNREWRRLQRSIDFDVMLKDIIEVRASVQSWRVRLVMRRQVATGQVNPPRGDVMVVFEGWQTLQNFLHFCHDQNIPVSEQEG</sequence>
<gene>
    <name evidence="1" type="ORF">NQ176_g829</name>
</gene>
<evidence type="ECO:0000313" key="2">
    <source>
        <dbReference type="Proteomes" id="UP001143910"/>
    </source>
</evidence>
<reference evidence="1" key="1">
    <citation type="submission" date="2022-08" db="EMBL/GenBank/DDBJ databases">
        <title>Genome Sequence of Lecanicillium fungicola.</title>
        <authorList>
            <person name="Buettner E."/>
        </authorList>
    </citation>
    <scope>NUCLEOTIDE SEQUENCE</scope>
    <source>
        <strain evidence="1">Babe33</strain>
    </source>
</reference>